<name>A0ABY6MP25_9BACT</name>
<evidence type="ECO:0000313" key="1">
    <source>
        <dbReference type="EMBL" id="UZD24764.1"/>
    </source>
</evidence>
<evidence type="ECO:0000313" key="2">
    <source>
        <dbReference type="Proteomes" id="UP001163156"/>
    </source>
</evidence>
<dbReference type="EMBL" id="CP110226">
    <property type="protein sequence ID" value="UZD24764.1"/>
    <property type="molecule type" value="Genomic_DNA"/>
</dbReference>
<gene>
    <name evidence="1" type="ORF">OM944_11095</name>
</gene>
<accession>A0ABY6MP25</accession>
<keyword evidence="1" id="KW-0449">Lipoprotein</keyword>
<proteinExistence type="predicted"/>
<keyword evidence="2" id="KW-1185">Reference proteome</keyword>
<organism evidence="1 2">
    <name type="scientific">Algoriphagus halophytocola</name>
    <dbReference type="NCBI Taxonomy" id="2991499"/>
    <lineage>
        <taxon>Bacteria</taxon>
        <taxon>Pseudomonadati</taxon>
        <taxon>Bacteroidota</taxon>
        <taxon>Cytophagia</taxon>
        <taxon>Cytophagales</taxon>
        <taxon>Cyclobacteriaceae</taxon>
        <taxon>Algoriphagus</taxon>
    </lineage>
</organism>
<dbReference type="Pfam" id="PF15869">
    <property type="entry name" value="TolB_like"/>
    <property type="match status" value="1"/>
</dbReference>
<reference evidence="1" key="1">
    <citation type="submission" date="2022-10" db="EMBL/GenBank/DDBJ databases">
        <title>Algoriphagus sp. a novel bacteria isolate from halophytes salicornia europaea.</title>
        <authorList>
            <person name="Peng Y."/>
            <person name="Jiang L."/>
            <person name="Lee J."/>
        </authorList>
    </citation>
    <scope>NUCLEOTIDE SEQUENCE</scope>
    <source>
        <strain evidence="1">TR-M5</strain>
    </source>
</reference>
<protein>
    <submittedName>
        <fullName evidence="1">BF3164 family lipoprotein</fullName>
    </submittedName>
</protein>
<dbReference type="Proteomes" id="UP001163156">
    <property type="component" value="Chromosome"/>
</dbReference>
<sequence>MNAVGDFLIISENRRNDPTYPLIRIFRKSPLSYFSSKGKPGFGPLEIPSATLVESGPNDSTFTVYSGMSKTLTDFSLADTSLLGINQYKQPEGLYEVYKMFHATDSTMLGIKSIDENRLVEISLKDGKRIAGYGKWEKIPNADHLIDYSDPIVNFHLGQINKGWFKANRKEGLFVTAGVYRDRIEIFDYNNKKFTVVEGPRLDLPKFEIVPSGANSVVIFDIENKYGHRDIYIDDKYIYDLYGGFNEEEIFENNVVAKTIYILTHSGDVVGMLHLDISIRGLVVDTSLKKIYGITTDKDPGIAVFDLPDEFL</sequence>